<organism evidence="2 3">
    <name type="scientific">Fomitopsis schrenkii</name>
    <name type="common">Brown rot fungus</name>
    <dbReference type="NCBI Taxonomy" id="2126942"/>
    <lineage>
        <taxon>Eukaryota</taxon>
        <taxon>Fungi</taxon>
        <taxon>Dikarya</taxon>
        <taxon>Basidiomycota</taxon>
        <taxon>Agaricomycotina</taxon>
        <taxon>Agaricomycetes</taxon>
        <taxon>Polyporales</taxon>
        <taxon>Fomitopsis</taxon>
    </lineage>
</organism>
<evidence type="ECO:0000313" key="3">
    <source>
        <dbReference type="Proteomes" id="UP000015241"/>
    </source>
</evidence>
<keyword evidence="1" id="KW-0812">Transmembrane</keyword>
<dbReference type="InParanoid" id="S8FK26"/>
<name>S8FK26_FOMSC</name>
<proteinExistence type="predicted"/>
<accession>S8FK26</accession>
<sequence length="144" mass="15646">MTRFLREASLGVSISTSLLRDGTVYFASLFILNCITIATYFTTTLNNTLSSYLTLILTSILLSRMLLNLREAGLRVNDVSTSANLGVSQSTTMSDLRFAQSVRDFGASWNDGEDADIGESEFMDDEETGVEMTPCATAEIGESA</sequence>
<feature type="transmembrane region" description="Helical" evidence="1">
    <location>
        <begin position="24"/>
        <end position="43"/>
    </location>
</feature>
<feature type="transmembrane region" description="Helical" evidence="1">
    <location>
        <begin position="49"/>
        <end position="67"/>
    </location>
</feature>
<gene>
    <name evidence="2" type="ORF">FOMPIDRAFT_91611</name>
</gene>
<protein>
    <submittedName>
        <fullName evidence="2">Uncharacterized protein</fullName>
    </submittedName>
</protein>
<dbReference type="EMBL" id="KE504139">
    <property type="protein sequence ID" value="EPT01771.1"/>
    <property type="molecule type" value="Genomic_DNA"/>
</dbReference>
<keyword evidence="1" id="KW-0472">Membrane</keyword>
<reference evidence="2 3" key="1">
    <citation type="journal article" date="2012" name="Science">
        <title>The Paleozoic origin of enzymatic lignin decomposition reconstructed from 31 fungal genomes.</title>
        <authorList>
            <person name="Floudas D."/>
            <person name="Binder M."/>
            <person name="Riley R."/>
            <person name="Barry K."/>
            <person name="Blanchette R.A."/>
            <person name="Henrissat B."/>
            <person name="Martinez A.T."/>
            <person name="Otillar R."/>
            <person name="Spatafora J.W."/>
            <person name="Yadav J.S."/>
            <person name="Aerts A."/>
            <person name="Benoit I."/>
            <person name="Boyd A."/>
            <person name="Carlson A."/>
            <person name="Copeland A."/>
            <person name="Coutinho P.M."/>
            <person name="de Vries R.P."/>
            <person name="Ferreira P."/>
            <person name="Findley K."/>
            <person name="Foster B."/>
            <person name="Gaskell J."/>
            <person name="Glotzer D."/>
            <person name="Gorecki P."/>
            <person name="Heitman J."/>
            <person name="Hesse C."/>
            <person name="Hori C."/>
            <person name="Igarashi K."/>
            <person name="Jurgens J.A."/>
            <person name="Kallen N."/>
            <person name="Kersten P."/>
            <person name="Kohler A."/>
            <person name="Kuees U."/>
            <person name="Kumar T.K.A."/>
            <person name="Kuo A."/>
            <person name="LaButti K."/>
            <person name="Larrondo L.F."/>
            <person name="Lindquist E."/>
            <person name="Ling A."/>
            <person name="Lombard V."/>
            <person name="Lucas S."/>
            <person name="Lundell T."/>
            <person name="Martin R."/>
            <person name="McLaughlin D.J."/>
            <person name="Morgenstern I."/>
            <person name="Morin E."/>
            <person name="Murat C."/>
            <person name="Nagy L.G."/>
            <person name="Nolan M."/>
            <person name="Ohm R.A."/>
            <person name="Patyshakuliyeva A."/>
            <person name="Rokas A."/>
            <person name="Ruiz-Duenas F.J."/>
            <person name="Sabat G."/>
            <person name="Salamov A."/>
            <person name="Samejima M."/>
            <person name="Schmutz J."/>
            <person name="Slot J.C."/>
            <person name="St John F."/>
            <person name="Stenlid J."/>
            <person name="Sun H."/>
            <person name="Sun S."/>
            <person name="Syed K."/>
            <person name="Tsang A."/>
            <person name="Wiebenga A."/>
            <person name="Young D."/>
            <person name="Pisabarro A."/>
            <person name="Eastwood D.C."/>
            <person name="Martin F."/>
            <person name="Cullen D."/>
            <person name="Grigoriev I.V."/>
            <person name="Hibbett D.S."/>
        </authorList>
    </citation>
    <scope>NUCLEOTIDE SEQUENCE</scope>
    <source>
        <strain evidence="3">FP-58527</strain>
    </source>
</reference>
<dbReference type="Proteomes" id="UP000015241">
    <property type="component" value="Unassembled WGS sequence"/>
</dbReference>
<dbReference type="AlphaFoldDB" id="S8FK26"/>
<dbReference type="OrthoDB" id="2756573at2759"/>
<keyword evidence="1" id="KW-1133">Transmembrane helix</keyword>
<evidence type="ECO:0000256" key="1">
    <source>
        <dbReference type="SAM" id="Phobius"/>
    </source>
</evidence>
<evidence type="ECO:0000313" key="2">
    <source>
        <dbReference type="EMBL" id="EPT01771.1"/>
    </source>
</evidence>
<keyword evidence="3" id="KW-1185">Reference proteome</keyword>
<dbReference type="HOGENOM" id="CLU_135137_0_0_1"/>